<dbReference type="RefSeq" id="WP_154554097.1">
    <property type="nucleotide sequence ID" value="NZ_JAQXUZ010000014.1"/>
</dbReference>
<evidence type="ECO:0000313" key="2">
    <source>
        <dbReference type="EMBL" id="MST70530.1"/>
    </source>
</evidence>
<keyword evidence="3" id="KW-1185">Reference proteome</keyword>
<keyword evidence="1" id="KW-0812">Transmembrane</keyword>
<name>A0A6N7X4V2_9FIRM</name>
<dbReference type="Proteomes" id="UP000469424">
    <property type="component" value="Unassembled WGS sequence"/>
</dbReference>
<protein>
    <submittedName>
        <fullName evidence="2">Uncharacterized protein</fullName>
    </submittedName>
</protein>
<feature type="transmembrane region" description="Helical" evidence="1">
    <location>
        <begin position="71"/>
        <end position="92"/>
    </location>
</feature>
<reference evidence="2 3" key="1">
    <citation type="submission" date="2019-08" db="EMBL/GenBank/DDBJ databases">
        <title>In-depth cultivation of the pig gut microbiome towards novel bacterial diversity and tailored functional studies.</title>
        <authorList>
            <person name="Wylensek D."/>
            <person name="Hitch T.C.A."/>
            <person name="Clavel T."/>
        </authorList>
    </citation>
    <scope>NUCLEOTIDE SEQUENCE [LARGE SCALE GENOMIC DNA]</scope>
    <source>
        <strain evidence="2 3">WCA-MUC-591-APC-4B</strain>
    </source>
</reference>
<evidence type="ECO:0000256" key="1">
    <source>
        <dbReference type="SAM" id="Phobius"/>
    </source>
</evidence>
<keyword evidence="1" id="KW-1133">Transmembrane helix</keyword>
<sequence length="136" mass="16003">MGKGKQRPPQFNRQSKGYQQNMYKNQMKEKGVEMPKQLDMEKWSKFNRVAGIVWVVAVILLAFLVGWKASLIVAVLGFVYLGGFMLYMNNYMKKYLGAYKKMGVPKEMYLKQLRRNGTDEKQIQRMSTMWDKVKED</sequence>
<comment type="caution">
    <text evidence="2">The sequence shown here is derived from an EMBL/GenBank/DDBJ whole genome shotgun (WGS) entry which is preliminary data.</text>
</comment>
<proteinExistence type="predicted"/>
<organism evidence="2 3">
    <name type="scientific">Mogibacterium kristiansenii</name>
    <dbReference type="NCBI Taxonomy" id="2606708"/>
    <lineage>
        <taxon>Bacteria</taxon>
        <taxon>Bacillati</taxon>
        <taxon>Bacillota</taxon>
        <taxon>Clostridia</taxon>
        <taxon>Peptostreptococcales</taxon>
        <taxon>Anaerovoracaceae</taxon>
        <taxon>Mogibacterium</taxon>
    </lineage>
</organism>
<gene>
    <name evidence="2" type="ORF">FYJ65_04110</name>
</gene>
<feature type="transmembrane region" description="Helical" evidence="1">
    <location>
        <begin position="46"/>
        <end position="65"/>
    </location>
</feature>
<accession>A0A6N7X4V2</accession>
<keyword evidence="1" id="KW-0472">Membrane</keyword>
<dbReference type="EMBL" id="VUNA01000006">
    <property type="protein sequence ID" value="MST70530.1"/>
    <property type="molecule type" value="Genomic_DNA"/>
</dbReference>
<evidence type="ECO:0000313" key="3">
    <source>
        <dbReference type="Proteomes" id="UP000469424"/>
    </source>
</evidence>
<dbReference type="AlphaFoldDB" id="A0A6N7X4V2"/>